<gene>
    <name evidence="5" type="primary">LOC109567769</name>
</gene>
<evidence type="ECO:0000313" key="5">
    <source>
        <dbReference type="RefSeq" id="XP_070657867.1"/>
    </source>
</evidence>
<dbReference type="Pfam" id="PF00095">
    <property type="entry name" value="WAP"/>
    <property type="match status" value="1"/>
</dbReference>
<name>A0ABM4TCV3_BOSIN</name>
<dbReference type="RefSeq" id="XP_070657867.1">
    <property type="nucleotide sequence ID" value="XM_070801766.1"/>
</dbReference>
<organism evidence="4 5">
    <name type="scientific">Bos indicus</name>
    <name type="common">Zebu</name>
    <dbReference type="NCBI Taxonomy" id="9915"/>
    <lineage>
        <taxon>Eukaryota</taxon>
        <taxon>Metazoa</taxon>
        <taxon>Chordata</taxon>
        <taxon>Craniata</taxon>
        <taxon>Vertebrata</taxon>
        <taxon>Euteleostomi</taxon>
        <taxon>Mammalia</taxon>
        <taxon>Eutheria</taxon>
        <taxon>Laurasiatheria</taxon>
        <taxon>Artiodactyla</taxon>
        <taxon>Ruminantia</taxon>
        <taxon>Pecora</taxon>
        <taxon>Bovidae</taxon>
        <taxon>Bovinae</taxon>
        <taxon>Bos</taxon>
    </lineage>
</organism>
<keyword evidence="1" id="KW-1015">Disulfide bond</keyword>
<sequence length="178" mass="19974">MESSVLLSLLVLSLLLVNVQGPALTDWFFPQRCPRIQGNCEFKERDECSKNKKCPKHEKCCFFSCGRKCLNLQQVSLQTYAACPKKLAPAWLFSIVGGMIRQIILAPASSMVVVEETITISNPKPCARAPALQRALIRECERIHCSCHRDSVYDQALSMWLQMIQAGFHCSTSSVPRP</sequence>
<evidence type="ECO:0000259" key="3">
    <source>
        <dbReference type="PROSITE" id="PS51390"/>
    </source>
</evidence>
<dbReference type="PANTHER" id="PTHR46751:SF2">
    <property type="entry name" value="EPPIN"/>
    <property type="match status" value="1"/>
</dbReference>
<dbReference type="SUPFAM" id="SSF57256">
    <property type="entry name" value="Elafin-like"/>
    <property type="match status" value="1"/>
</dbReference>
<dbReference type="InterPro" id="IPR051388">
    <property type="entry name" value="Serpin_venom_toxin"/>
</dbReference>
<feature type="chain" id="PRO_5047396620" evidence="2">
    <location>
        <begin position="26"/>
        <end position="178"/>
    </location>
</feature>
<dbReference type="PANTHER" id="PTHR46751">
    <property type="entry name" value="EPPIN"/>
    <property type="match status" value="1"/>
</dbReference>
<accession>A0ABM4TCV3</accession>
<keyword evidence="2" id="KW-0732">Signal</keyword>
<feature type="signal peptide" evidence="2">
    <location>
        <begin position="1"/>
        <end position="25"/>
    </location>
</feature>
<evidence type="ECO:0000313" key="4">
    <source>
        <dbReference type="Proteomes" id="UP001652663"/>
    </source>
</evidence>
<evidence type="ECO:0000256" key="2">
    <source>
        <dbReference type="SAM" id="SignalP"/>
    </source>
</evidence>
<evidence type="ECO:0000256" key="1">
    <source>
        <dbReference type="ARBA" id="ARBA00023157"/>
    </source>
</evidence>
<dbReference type="Gene3D" id="4.10.75.10">
    <property type="entry name" value="Elafin-like"/>
    <property type="match status" value="1"/>
</dbReference>
<dbReference type="GeneID" id="109567769"/>
<dbReference type="InterPro" id="IPR008197">
    <property type="entry name" value="WAP_dom"/>
</dbReference>
<feature type="domain" description="WAP" evidence="3">
    <location>
        <begin position="26"/>
        <end position="73"/>
    </location>
</feature>
<protein>
    <submittedName>
        <fullName evidence="5">Eppin-like isoform X2</fullName>
    </submittedName>
</protein>
<dbReference type="Proteomes" id="UP001652663">
    <property type="component" value="Chromosome 13"/>
</dbReference>
<keyword evidence="4" id="KW-1185">Reference proteome</keyword>
<dbReference type="PROSITE" id="PS51390">
    <property type="entry name" value="WAP"/>
    <property type="match status" value="1"/>
</dbReference>
<dbReference type="InterPro" id="IPR036645">
    <property type="entry name" value="Elafin-like_sf"/>
</dbReference>
<reference evidence="5" key="1">
    <citation type="submission" date="2025-08" db="UniProtKB">
        <authorList>
            <consortium name="RefSeq"/>
        </authorList>
    </citation>
    <scope>IDENTIFICATION</scope>
    <source>
        <tissue evidence="5">Blood</tissue>
    </source>
</reference>
<proteinExistence type="predicted"/>